<organism evidence="3 4">
    <name type="scientific">Aliidongia dinghuensis</name>
    <dbReference type="NCBI Taxonomy" id="1867774"/>
    <lineage>
        <taxon>Bacteria</taxon>
        <taxon>Pseudomonadati</taxon>
        <taxon>Pseudomonadota</taxon>
        <taxon>Alphaproteobacteria</taxon>
        <taxon>Rhodospirillales</taxon>
        <taxon>Dongiaceae</taxon>
        <taxon>Aliidongia</taxon>
    </lineage>
</organism>
<keyword evidence="3" id="KW-0808">Transferase</keyword>
<reference evidence="3" key="2">
    <citation type="submission" date="2020-09" db="EMBL/GenBank/DDBJ databases">
        <authorList>
            <person name="Sun Q."/>
            <person name="Zhou Y."/>
        </authorList>
    </citation>
    <scope>NUCLEOTIDE SEQUENCE</scope>
    <source>
        <strain evidence="3">CGMCC 1.15725</strain>
    </source>
</reference>
<evidence type="ECO:0000313" key="4">
    <source>
        <dbReference type="Proteomes" id="UP000646365"/>
    </source>
</evidence>
<proteinExistence type="predicted"/>
<keyword evidence="3" id="KW-0418">Kinase</keyword>
<dbReference type="AlphaFoldDB" id="A0A8J2YS89"/>
<comment type="caution">
    <text evidence="3">The sequence shown here is derived from an EMBL/GenBank/DDBJ whole genome shotgun (WGS) entry which is preliminary data.</text>
</comment>
<evidence type="ECO:0000313" key="3">
    <source>
        <dbReference type="EMBL" id="GGF12908.1"/>
    </source>
</evidence>
<gene>
    <name evidence="3" type="ORF">GCM10011611_18240</name>
</gene>
<evidence type="ECO:0000259" key="2">
    <source>
        <dbReference type="PROSITE" id="PS50885"/>
    </source>
</evidence>
<keyword evidence="4" id="KW-1185">Reference proteome</keyword>
<dbReference type="InterPro" id="IPR003660">
    <property type="entry name" value="HAMP_dom"/>
</dbReference>
<dbReference type="EMBL" id="BMJQ01000004">
    <property type="protein sequence ID" value="GGF12908.1"/>
    <property type="molecule type" value="Genomic_DNA"/>
</dbReference>
<dbReference type="SUPFAM" id="SSF158472">
    <property type="entry name" value="HAMP domain-like"/>
    <property type="match status" value="1"/>
</dbReference>
<dbReference type="SMART" id="SM00304">
    <property type="entry name" value="HAMP"/>
    <property type="match status" value="1"/>
</dbReference>
<evidence type="ECO:0000256" key="1">
    <source>
        <dbReference type="SAM" id="Phobius"/>
    </source>
</evidence>
<keyword evidence="1" id="KW-0472">Membrane</keyword>
<dbReference type="GO" id="GO:0007165">
    <property type="term" value="P:signal transduction"/>
    <property type="evidence" value="ECO:0007669"/>
    <property type="project" value="InterPro"/>
</dbReference>
<accession>A0A8J2YS89</accession>
<dbReference type="CDD" id="cd06225">
    <property type="entry name" value="HAMP"/>
    <property type="match status" value="1"/>
</dbReference>
<dbReference type="InterPro" id="IPR021796">
    <property type="entry name" value="Tll0287-like_dom"/>
</dbReference>
<dbReference type="GO" id="GO:0016301">
    <property type="term" value="F:kinase activity"/>
    <property type="evidence" value="ECO:0007669"/>
    <property type="project" value="UniProtKB-KW"/>
</dbReference>
<dbReference type="Gene3D" id="6.10.340.10">
    <property type="match status" value="1"/>
</dbReference>
<dbReference type="Pfam" id="PF00672">
    <property type="entry name" value="HAMP"/>
    <property type="match status" value="1"/>
</dbReference>
<keyword evidence="1" id="KW-1133">Transmembrane helix</keyword>
<dbReference type="Pfam" id="PF11845">
    <property type="entry name" value="Tll0287-like"/>
    <property type="match status" value="1"/>
</dbReference>
<feature type="domain" description="HAMP" evidence="2">
    <location>
        <begin position="233"/>
        <end position="286"/>
    </location>
</feature>
<dbReference type="PROSITE" id="PS50885">
    <property type="entry name" value="HAMP"/>
    <property type="match status" value="1"/>
</dbReference>
<reference evidence="3" key="1">
    <citation type="journal article" date="2014" name="Int. J. Syst. Evol. Microbiol.">
        <title>Complete genome sequence of Corynebacterium casei LMG S-19264T (=DSM 44701T), isolated from a smear-ripened cheese.</title>
        <authorList>
            <consortium name="US DOE Joint Genome Institute (JGI-PGF)"/>
            <person name="Walter F."/>
            <person name="Albersmeier A."/>
            <person name="Kalinowski J."/>
            <person name="Ruckert C."/>
        </authorList>
    </citation>
    <scope>NUCLEOTIDE SEQUENCE</scope>
    <source>
        <strain evidence="3">CGMCC 1.15725</strain>
    </source>
</reference>
<dbReference type="RefSeq" id="WP_189044826.1">
    <property type="nucleotide sequence ID" value="NZ_BMJQ01000004.1"/>
</dbReference>
<name>A0A8J2YS89_9PROT</name>
<feature type="transmembrane region" description="Helical" evidence="1">
    <location>
        <begin position="213"/>
        <end position="235"/>
    </location>
</feature>
<keyword evidence="1" id="KW-0812">Transmembrane</keyword>
<dbReference type="GO" id="GO:0016020">
    <property type="term" value="C:membrane"/>
    <property type="evidence" value="ECO:0007669"/>
    <property type="project" value="InterPro"/>
</dbReference>
<protein>
    <submittedName>
        <fullName evidence="3">Histidine kinase</fullName>
    </submittedName>
</protein>
<sequence>MGLKIKFNLVMLAAFIVGLALAAAYSWRVAEETARSEVEQLASVMLEEANAVRHYTDAQIGPLLAEQNQLHFLPQTIPFYAAETTMRALGEKFPDYGYKEAALNPTNPADQATEWEAGMIDAFRRNPTLTSLTITRGSPTGPILSIARPVRITDKDCLGCHATPQMAPAAMVDLYGAKNGFGWELGAVQGAQIVSVPMQVPLAHARQQLLTQVGGLAVVFAVMLVMLNLLLHYVVVRPIRRMSLLAEEVSTGRTGLPEFDANGKDEIASLAASFNRMRRSVEGAMRLLET</sequence>
<dbReference type="Proteomes" id="UP000646365">
    <property type="component" value="Unassembled WGS sequence"/>
</dbReference>